<dbReference type="SUPFAM" id="SSF56973">
    <property type="entry name" value="Aerolisin/ETX pore-forming domain"/>
    <property type="match status" value="1"/>
</dbReference>
<proteinExistence type="predicted"/>
<dbReference type="AlphaFoldDB" id="A0A255DNA8"/>
<organism evidence="1 2">
    <name type="scientific">Mycolicibacterium sphagni</name>
    <dbReference type="NCBI Taxonomy" id="1786"/>
    <lineage>
        <taxon>Bacteria</taxon>
        <taxon>Bacillati</taxon>
        <taxon>Actinomycetota</taxon>
        <taxon>Actinomycetes</taxon>
        <taxon>Mycobacteriales</taxon>
        <taxon>Mycobacteriaceae</taxon>
        <taxon>Mycolicibacterium</taxon>
    </lineage>
</organism>
<dbReference type="Proteomes" id="UP000216063">
    <property type="component" value="Unassembled WGS sequence"/>
</dbReference>
<name>A0A255DNA8_9MYCO</name>
<comment type="caution">
    <text evidence="1">The sequence shown here is derived from an EMBL/GenBank/DDBJ whole genome shotgun (WGS) entry which is preliminary data.</text>
</comment>
<dbReference type="EMBL" id="NOZR01000005">
    <property type="protein sequence ID" value="OYN80836.1"/>
    <property type="molecule type" value="Genomic_DNA"/>
</dbReference>
<evidence type="ECO:0000313" key="2">
    <source>
        <dbReference type="Proteomes" id="UP000216063"/>
    </source>
</evidence>
<protein>
    <submittedName>
        <fullName evidence="1">Uncharacterized protein</fullName>
    </submittedName>
</protein>
<keyword evidence="2" id="KW-1185">Reference proteome</keyword>
<reference evidence="1 2" key="1">
    <citation type="submission" date="2017-07" db="EMBL/GenBank/DDBJ databases">
        <title>The new phylogeny of genus Mycobacterium.</title>
        <authorList>
            <person name="Tortoli E."/>
            <person name="Trovato A."/>
            <person name="Cirillo D.M."/>
        </authorList>
    </citation>
    <scope>NUCLEOTIDE SEQUENCE [LARGE SCALE GENOMIC DNA]</scope>
    <source>
        <strain evidence="1 2">ATCC 33027</strain>
    </source>
</reference>
<accession>A0A255DNA8</accession>
<gene>
    <name evidence="1" type="ORF">CG716_08290</name>
</gene>
<evidence type="ECO:0000313" key="1">
    <source>
        <dbReference type="EMBL" id="OYN80836.1"/>
    </source>
</evidence>
<sequence>MLNDSGAPAIPSPKDIEAMLGGVRRELEHMQSALSQSVTNLFADPAGSVTAGLAALRTAAANVETKASDTPSKGFQLYTIYNLTAAPITLDSVNIVTPEGAGTSIVRTPPVGTVVAPGGKITLELAQKRRSILGLFTISAQRDTDVILSFKDGDGTIVNVRAEYTYWQSRPLTGNGGLAICDTSRCKVEGDEGDSRRTVFVLGAGTSALDATNLPVDRQQKLVGLCGASQVSCKWVDSKVVQGTYGQAQVIGSVVHNNTDRDTSSPVAITVSKAYSSSLKGGIKGGFDLLGVIKAEVSTEYTSTWTDTFTTTQTVPVPLPPHTAGWVDAKVPVDVVTGTLVVQTPGQTIYLKNVRVEVPIAGGAAILSIENRALPKGINL</sequence>